<evidence type="ECO:0000313" key="3">
    <source>
        <dbReference type="Proteomes" id="UP001496674"/>
    </source>
</evidence>
<dbReference type="Proteomes" id="UP001496674">
    <property type="component" value="Chromosome"/>
</dbReference>
<proteinExistence type="predicted"/>
<dbReference type="InterPro" id="IPR021958">
    <property type="entry name" value="DUF3575"/>
</dbReference>
<keyword evidence="3" id="KW-1185">Reference proteome</keyword>
<organism evidence="2 3">
    <name type="scientific">Bacteroides sedimenti</name>
    <dbReference type="NCBI Taxonomy" id="2136147"/>
    <lineage>
        <taxon>Bacteria</taxon>
        <taxon>Pseudomonadati</taxon>
        <taxon>Bacteroidota</taxon>
        <taxon>Bacteroidia</taxon>
        <taxon>Bacteroidales</taxon>
        <taxon>Bacteroidaceae</taxon>
        <taxon>Bacteroides</taxon>
    </lineage>
</organism>
<dbReference type="Pfam" id="PF12099">
    <property type="entry name" value="DUF3575"/>
    <property type="match status" value="1"/>
</dbReference>
<dbReference type="EMBL" id="AP028055">
    <property type="protein sequence ID" value="BEG99051.1"/>
    <property type="molecule type" value="Genomic_DNA"/>
</dbReference>
<protein>
    <recommendedName>
        <fullName evidence="4">DUF3575 domain-containing protein</fullName>
    </recommendedName>
</protein>
<evidence type="ECO:0008006" key="4">
    <source>
        <dbReference type="Google" id="ProtNLM"/>
    </source>
</evidence>
<gene>
    <name evidence="2" type="ORF">BSYN_13160</name>
</gene>
<dbReference type="RefSeq" id="WP_353334255.1">
    <property type="nucleotide sequence ID" value="NZ_AP028055.1"/>
</dbReference>
<evidence type="ECO:0000313" key="2">
    <source>
        <dbReference type="EMBL" id="BEG99051.1"/>
    </source>
</evidence>
<feature type="chain" id="PRO_5047400870" description="DUF3575 domain-containing protein" evidence="1">
    <location>
        <begin position="24"/>
        <end position="403"/>
    </location>
</feature>
<keyword evidence="1" id="KW-0732">Signal</keyword>
<reference evidence="2 3" key="1">
    <citation type="submission" date="2023-04" db="EMBL/GenBank/DDBJ databases">
        <title>Draft genome sequence of acteroides sedimenti strain YN3PY1.</title>
        <authorList>
            <person name="Yoshida N."/>
        </authorList>
    </citation>
    <scope>NUCLEOTIDE SEQUENCE [LARGE SCALE GENOMIC DNA]</scope>
    <source>
        <strain evidence="2 3">YN3PY1</strain>
    </source>
</reference>
<evidence type="ECO:0000256" key="1">
    <source>
        <dbReference type="SAM" id="SignalP"/>
    </source>
</evidence>
<dbReference type="InterPro" id="IPR008969">
    <property type="entry name" value="CarboxyPept-like_regulatory"/>
</dbReference>
<name>A0ABN6Z393_9BACE</name>
<dbReference type="SUPFAM" id="SSF49464">
    <property type="entry name" value="Carboxypeptidase regulatory domain-like"/>
    <property type="match status" value="1"/>
</dbReference>
<dbReference type="Gene3D" id="2.60.40.1120">
    <property type="entry name" value="Carboxypeptidase-like, regulatory domain"/>
    <property type="match status" value="1"/>
</dbReference>
<accession>A0ABN6Z393</accession>
<feature type="signal peptide" evidence="1">
    <location>
        <begin position="1"/>
        <end position="23"/>
    </location>
</feature>
<sequence length="403" mass="45824">MIRIKFLFLLCIFISGFSLDNYAQNSKKTKTLTEIFQIISKKKKVNINYNPSVANRIHIADVTSEKDVVGALNRFLVDYDLEIKSAGPAYLYVSPLQKFVLQGIVVDEQSLKPIPCTIIMDGKKTVTTTSGGKFSFSLSKGTYRIAIKEKAFYPKVVSISLSSPRNMVIKLKKKEQKADPPVVLKPAKEEKKLQVSAISYPLPDSVLALQPFIPDSLPHFFIGYHPSDSLPKDKFIDFALKFNLIMWAKGITNIAFEKKITENVTAEILLGIKPIRYDEKENSMSYVIQPEIKFWFLRSFKGFFIGYHTYYAHYGAGDIIFPFLRKGVSENNRYAGYLYGMGASCGYYWPISKHWNLEAVAGAGYIHMAYDKTLLNNSMNKKGRFDYNYFGLTKAAINLIYTF</sequence>